<sequence>MPLLAAREALSQFPPDQQITMVATAEQDDSGMLRDPIEQDPIAGPIISSVLKSVAVRVRREHEQRMDDLRKTSPDMADFLSSGRGLCHRIWHDAKQELESDHQIDWRSPAEMNPQCAFD</sequence>
<comment type="caution">
    <text evidence="2">The sequence shown here is derived from an EMBL/GenBank/DDBJ whole genome shotgun (WGS) entry which is preliminary data.</text>
</comment>
<evidence type="ECO:0000313" key="2">
    <source>
        <dbReference type="EMBL" id="TWT96456.1"/>
    </source>
</evidence>
<evidence type="ECO:0000313" key="3">
    <source>
        <dbReference type="Proteomes" id="UP000316213"/>
    </source>
</evidence>
<evidence type="ECO:0000256" key="1">
    <source>
        <dbReference type="SAM" id="MobiDB-lite"/>
    </source>
</evidence>
<reference evidence="2 3" key="1">
    <citation type="submission" date="2019-02" db="EMBL/GenBank/DDBJ databases">
        <title>Deep-cultivation of Planctomycetes and their phenomic and genomic characterization uncovers novel biology.</title>
        <authorList>
            <person name="Wiegand S."/>
            <person name="Jogler M."/>
            <person name="Boedeker C."/>
            <person name="Pinto D."/>
            <person name="Vollmers J."/>
            <person name="Rivas-Marin E."/>
            <person name="Kohn T."/>
            <person name="Peeters S.H."/>
            <person name="Heuer A."/>
            <person name="Rast P."/>
            <person name="Oberbeckmann S."/>
            <person name="Bunk B."/>
            <person name="Jeske O."/>
            <person name="Meyerdierks A."/>
            <person name="Storesund J.E."/>
            <person name="Kallscheuer N."/>
            <person name="Luecker S."/>
            <person name="Lage O.M."/>
            <person name="Pohl T."/>
            <person name="Merkel B.J."/>
            <person name="Hornburger P."/>
            <person name="Mueller R.-W."/>
            <person name="Bruemmer F."/>
            <person name="Labrenz M."/>
            <person name="Spormann A.M."/>
            <person name="Op Den Camp H."/>
            <person name="Overmann J."/>
            <person name="Amann R."/>
            <person name="Jetten M.S.M."/>
            <person name="Mascher T."/>
            <person name="Medema M.H."/>
            <person name="Devos D.P."/>
            <person name="Kaster A.-K."/>
            <person name="Ovreas L."/>
            <person name="Rohde M."/>
            <person name="Galperin M.Y."/>
            <person name="Jogler C."/>
        </authorList>
    </citation>
    <scope>NUCLEOTIDE SEQUENCE [LARGE SCALE GENOMIC DNA]</scope>
    <source>
        <strain evidence="2 3">Pla100</strain>
    </source>
</reference>
<name>A0A5C6AAI8_9BACT</name>
<protein>
    <submittedName>
        <fullName evidence="2">Uncharacterized protein</fullName>
    </submittedName>
</protein>
<dbReference type="EMBL" id="SJPM01000005">
    <property type="protein sequence ID" value="TWT96456.1"/>
    <property type="molecule type" value="Genomic_DNA"/>
</dbReference>
<gene>
    <name evidence="2" type="ORF">Pla100_29360</name>
</gene>
<organism evidence="2 3">
    <name type="scientific">Neorhodopirellula pilleata</name>
    <dbReference type="NCBI Taxonomy" id="2714738"/>
    <lineage>
        <taxon>Bacteria</taxon>
        <taxon>Pseudomonadati</taxon>
        <taxon>Planctomycetota</taxon>
        <taxon>Planctomycetia</taxon>
        <taxon>Pirellulales</taxon>
        <taxon>Pirellulaceae</taxon>
        <taxon>Neorhodopirellula</taxon>
    </lineage>
</organism>
<proteinExistence type="predicted"/>
<accession>A0A5C6AAI8</accession>
<keyword evidence="3" id="KW-1185">Reference proteome</keyword>
<dbReference type="AlphaFoldDB" id="A0A5C6AAI8"/>
<dbReference type="Proteomes" id="UP000316213">
    <property type="component" value="Unassembled WGS sequence"/>
</dbReference>
<feature type="region of interest" description="Disordered" evidence="1">
    <location>
        <begin position="98"/>
        <end position="119"/>
    </location>
</feature>